<feature type="domain" description="DnaB/C C-terminal" evidence="2">
    <location>
        <begin position="123"/>
        <end position="194"/>
    </location>
</feature>
<dbReference type="PIRSF" id="PIRSF033722">
    <property type="entry name" value="DnaD_CA_C3587_prd"/>
    <property type="match status" value="1"/>
</dbReference>
<comment type="similarity">
    <text evidence="1">Belongs to the DnaB/DnaD family.</text>
</comment>
<evidence type="ECO:0000256" key="1">
    <source>
        <dbReference type="ARBA" id="ARBA00093462"/>
    </source>
</evidence>
<dbReference type="EMBL" id="PVXP01000014">
    <property type="protein sequence ID" value="PRR85653.1"/>
    <property type="molecule type" value="Genomic_DNA"/>
</dbReference>
<dbReference type="InterPro" id="IPR006343">
    <property type="entry name" value="DnaB/C_C"/>
</dbReference>
<dbReference type="Gene3D" id="1.10.10.630">
    <property type="entry name" value="DnaD domain-like"/>
    <property type="match status" value="2"/>
</dbReference>
<evidence type="ECO:0000313" key="3">
    <source>
        <dbReference type="EMBL" id="PRR85653.1"/>
    </source>
</evidence>
<dbReference type="PANTHER" id="PTHR37293:SF5">
    <property type="entry name" value="DNA REPLICATION PROTEIN"/>
    <property type="match status" value="1"/>
</dbReference>
<evidence type="ECO:0000259" key="2">
    <source>
        <dbReference type="Pfam" id="PF07261"/>
    </source>
</evidence>
<organism evidence="3 4">
    <name type="scientific">Clostridium luticellarii</name>
    <dbReference type="NCBI Taxonomy" id="1691940"/>
    <lineage>
        <taxon>Bacteria</taxon>
        <taxon>Bacillati</taxon>
        <taxon>Bacillota</taxon>
        <taxon>Clostridia</taxon>
        <taxon>Eubacteriales</taxon>
        <taxon>Clostridiaceae</taxon>
        <taxon>Clostridium</taxon>
    </lineage>
</organism>
<gene>
    <name evidence="3" type="ORF">CLLU_14080</name>
</gene>
<reference evidence="3 4" key="1">
    <citation type="submission" date="2018-03" db="EMBL/GenBank/DDBJ databases">
        <title>Genome sequence of Clostridium luticellarii DSM 29923.</title>
        <authorList>
            <person name="Poehlein A."/>
            <person name="Daniel R."/>
        </authorList>
    </citation>
    <scope>NUCLEOTIDE SEQUENCE [LARGE SCALE GENOMIC DNA]</scope>
    <source>
        <strain evidence="3 4">DSM 29923</strain>
    </source>
</reference>
<dbReference type="InterPro" id="IPR053162">
    <property type="entry name" value="DnaD"/>
</dbReference>
<dbReference type="InterPro" id="IPR017019">
    <property type="entry name" value="DNA_replication_prd_bac"/>
</dbReference>
<feature type="domain" description="DnaB/C C-terminal" evidence="2">
    <location>
        <begin position="224"/>
        <end position="282"/>
    </location>
</feature>
<dbReference type="RefSeq" id="WP_106008978.1">
    <property type="nucleotide sequence ID" value="NZ_JALCPJ010000008.1"/>
</dbReference>
<protein>
    <submittedName>
        <fullName evidence="3">Replication initiation and membrane attachment</fullName>
    </submittedName>
</protein>
<keyword evidence="4" id="KW-1185">Reference proteome</keyword>
<comment type="caution">
    <text evidence="3">The sequence shown here is derived from an EMBL/GenBank/DDBJ whole genome shotgun (WGS) entry which is preliminary data.</text>
</comment>
<dbReference type="InterPro" id="IPR034829">
    <property type="entry name" value="DnaD-like_sf"/>
</dbReference>
<dbReference type="Pfam" id="PF07261">
    <property type="entry name" value="DnaB_2"/>
    <property type="match status" value="2"/>
</dbReference>
<dbReference type="OrthoDB" id="1652900at2"/>
<proteinExistence type="inferred from homology"/>
<dbReference type="SUPFAM" id="SSF158499">
    <property type="entry name" value="DnaD domain-like"/>
    <property type="match status" value="2"/>
</dbReference>
<dbReference type="NCBIfam" id="TIGR01446">
    <property type="entry name" value="DnaD_dom"/>
    <property type="match status" value="2"/>
</dbReference>
<evidence type="ECO:0000313" key="4">
    <source>
        <dbReference type="Proteomes" id="UP000237798"/>
    </source>
</evidence>
<accession>A0A2T0BP50</accession>
<dbReference type="AlphaFoldDB" id="A0A2T0BP50"/>
<dbReference type="Proteomes" id="UP000237798">
    <property type="component" value="Unassembled WGS sequence"/>
</dbReference>
<sequence length="332" mass="39246">MSTFVFKTKEMDYTPVSNVFIDKFMPKARGEFVKVYLLGLKYCRSGELGVSSQIIASALHLLETDVLNAWNYWNEENVIRMTPIDNMGNYNIDFLDLMDRETEKGDNINLLKELSKDSIKDMLEDIEKSIGRPLSSKEMTMYISWLNDFNFSPEIILLLVQYCVLKGKVSSRYIEKTALSWFDAKIKDVNDAQVFIKKHEDKWIKIRRILNYLGIKDGEVMKPQEELLTKWIQSYNFSLEIIYKACDICFQRINKADFKYIDGILTSWNKDKIKTLEDIEKKDIKRPSYNNFKNVKRNSENKNFKGTFNNFKERNYDFQDLEKKLLGWDKND</sequence>
<dbReference type="PANTHER" id="PTHR37293">
    <property type="entry name" value="PHAGE REPLICATION PROTEIN-RELATED"/>
    <property type="match status" value="1"/>
</dbReference>
<name>A0A2T0BP50_9CLOT</name>